<name>A0A0U1LSL3_TALIS</name>
<dbReference type="SUPFAM" id="SSF103473">
    <property type="entry name" value="MFS general substrate transporter"/>
    <property type="match status" value="1"/>
</dbReference>
<dbReference type="InterPro" id="IPR036259">
    <property type="entry name" value="MFS_trans_sf"/>
</dbReference>
<dbReference type="InterPro" id="IPR050360">
    <property type="entry name" value="MFS_Sugar_Transporters"/>
</dbReference>
<evidence type="ECO:0000313" key="7">
    <source>
        <dbReference type="Proteomes" id="UP000054383"/>
    </source>
</evidence>
<dbReference type="Proteomes" id="UP000054383">
    <property type="component" value="Unassembled WGS sequence"/>
</dbReference>
<dbReference type="InterPro" id="IPR005828">
    <property type="entry name" value="MFS_sugar_transport-like"/>
</dbReference>
<keyword evidence="7" id="KW-1185">Reference proteome</keyword>
<evidence type="ECO:0000256" key="4">
    <source>
        <dbReference type="ARBA" id="ARBA00023136"/>
    </source>
</evidence>
<feature type="transmembrane region" description="Helical" evidence="5">
    <location>
        <begin position="86"/>
        <end position="109"/>
    </location>
</feature>
<keyword evidence="2 5" id="KW-0812">Transmembrane</keyword>
<evidence type="ECO:0000256" key="3">
    <source>
        <dbReference type="ARBA" id="ARBA00022989"/>
    </source>
</evidence>
<dbReference type="PANTHER" id="PTHR48022:SF77">
    <property type="entry name" value="MAJOR FACILITATOR SUPERFAMILY (MFS) PROFILE DOMAIN-CONTAINING PROTEIN"/>
    <property type="match status" value="1"/>
</dbReference>
<dbReference type="PANTHER" id="PTHR48022">
    <property type="entry name" value="PLASTIDIC GLUCOSE TRANSPORTER 4"/>
    <property type="match status" value="1"/>
</dbReference>
<evidence type="ECO:0000256" key="5">
    <source>
        <dbReference type="SAM" id="Phobius"/>
    </source>
</evidence>
<sequence>MATAFVSGLICMSASCRSFSDSSRRERLVWLVGIVDRGLELAGSMVNALREVASFILYTCAYNLSWAACSYIVVSEAASTHIKEKTNLFAGVISILITFLTSFTVPYLLKAPYADLGAKVGFIYGSLCTVMVVVAYLFIPELKGRSLEEVDQLFASGRPLREFTKIQTKPVDERDHVLGTNRKKENDSTSVHV</sequence>
<keyword evidence="4 5" id="KW-0472">Membrane</keyword>
<evidence type="ECO:0008006" key="8">
    <source>
        <dbReference type="Google" id="ProtNLM"/>
    </source>
</evidence>
<feature type="transmembrane region" description="Helical" evidence="5">
    <location>
        <begin position="55"/>
        <end position="74"/>
    </location>
</feature>
<dbReference type="Pfam" id="PF00083">
    <property type="entry name" value="Sugar_tr"/>
    <property type="match status" value="1"/>
</dbReference>
<dbReference type="GO" id="GO:0016020">
    <property type="term" value="C:membrane"/>
    <property type="evidence" value="ECO:0007669"/>
    <property type="project" value="UniProtKB-SubCell"/>
</dbReference>
<proteinExistence type="predicted"/>
<accession>A0A0U1LSL3</accession>
<reference evidence="6 7" key="1">
    <citation type="submission" date="2015-04" db="EMBL/GenBank/DDBJ databases">
        <authorList>
            <person name="Syromyatnikov M.Y."/>
            <person name="Popov V.N."/>
        </authorList>
    </citation>
    <scope>NUCLEOTIDE SEQUENCE [LARGE SCALE GENOMIC DNA]</scope>
    <source>
        <strain evidence="6">WF-38-12</strain>
    </source>
</reference>
<gene>
    <name evidence="6" type="ORF">PISL3812_03380</name>
</gene>
<dbReference type="STRING" id="28573.A0A0U1LSL3"/>
<dbReference type="AlphaFoldDB" id="A0A0U1LSL3"/>
<comment type="subcellular location">
    <subcellularLocation>
        <location evidence="1">Membrane</location>
        <topology evidence="1">Multi-pass membrane protein</topology>
    </subcellularLocation>
</comment>
<dbReference type="OMA" id="LICMSAS"/>
<evidence type="ECO:0000313" key="6">
    <source>
        <dbReference type="EMBL" id="CRG86374.1"/>
    </source>
</evidence>
<feature type="transmembrane region" description="Helical" evidence="5">
    <location>
        <begin position="121"/>
        <end position="139"/>
    </location>
</feature>
<protein>
    <recommendedName>
        <fullName evidence="8">Major facilitator superfamily (MFS) profile domain-containing protein</fullName>
    </recommendedName>
</protein>
<evidence type="ECO:0000256" key="1">
    <source>
        <dbReference type="ARBA" id="ARBA00004141"/>
    </source>
</evidence>
<dbReference type="EMBL" id="CVMT01000002">
    <property type="protein sequence ID" value="CRG86374.1"/>
    <property type="molecule type" value="Genomic_DNA"/>
</dbReference>
<organism evidence="6 7">
    <name type="scientific">Talaromyces islandicus</name>
    <name type="common">Penicillium islandicum</name>
    <dbReference type="NCBI Taxonomy" id="28573"/>
    <lineage>
        <taxon>Eukaryota</taxon>
        <taxon>Fungi</taxon>
        <taxon>Dikarya</taxon>
        <taxon>Ascomycota</taxon>
        <taxon>Pezizomycotina</taxon>
        <taxon>Eurotiomycetes</taxon>
        <taxon>Eurotiomycetidae</taxon>
        <taxon>Eurotiales</taxon>
        <taxon>Trichocomaceae</taxon>
        <taxon>Talaromyces</taxon>
        <taxon>Talaromyces sect. Islandici</taxon>
    </lineage>
</organism>
<dbReference type="Gene3D" id="1.20.1250.20">
    <property type="entry name" value="MFS general substrate transporter like domains"/>
    <property type="match status" value="1"/>
</dbReference>
<dbReference type="OrthoDB" id="6612291at2759"/>
<keyword evidence="3 5" id="KW-1133">Transmembrane helix</keyword>
<dbReference type="GO" id="GO:0005351">
    <property type="term" value="F:carbohydrate:proton symporter activity"/>
    <property type="evidence" value="ECO:0007669"/>
    <property type="project" value="TreeGrafter"/>
</dbReference>
<evidence type="ECO:0000256" key="2">
    <source>
        <dbReference type="ARBA" id="ARBA00022692"/>
    </source>
</evidence>